<keyword evidence="16" id="KW-1185">Reference proteome</keyword>
<feature type="transmembrane region" description="Helical" evidence="14">
    <location>
        <begin position="124"/>
        <end position="149"/>
    </location>
</feature>
<organism evidence="15 16">
    <name type="scientific">Chauna torquata</name>
    <name type="common">Southern screamer</name>
    <dbReference type="NCBI Taxonomy" id="30388"/>
    <lineage>
        <taxon>Eukaryota</taxon>
        <taxon>Metazoa</taxon>
        <taxon>Chordata</taxon>
        <taxon>Craniata</taxon>
        <taxon>Vertebrata</taxon>
        <taxon>Euteleostomi</taxon>
        <taxon>Archelosauria</taxon>
        <taxon>Archosauria</taxon>
        <taxon>Dinosauria</taxon>
        <taxon>Saurischia</taxon>
        <taxon>Theropoda</taxon>
        <taxon>Coelurosauria</taxon>
        <taxon>Aves</taxon>
        <taxon>Neognathae</taxon>
        <taxon>Galloanserae</taxon>
        <taxon>Anseriformes</taxon>
        <taxon>Anhimidae</taxon>
        <taxon>Chauna</taxon>
    </lineage>
</organism>
<evidence type="ECO:0000256" key="12">
    <source>
        <dbReference type="ARBA" id="ARBA00023201"/>
    </source>
</evidence>
<dbReference type="InterPro" id="IPR001734">
    <property type="entry name" value="Na/solute_symporter"/>
</dbReference>
<evidence type="ECO:0000256" key="2">
    <source>
        <dbReference type="ARBA" id="ARBA00006434"/>
    </source>
</evidence>
<keyword evidence="3" id="KW-0813">Transport</keyword>
<dbReference type="PROSITE" id="PS50283">
    <property type="entry name" value="NA_SOLUT_SYMP_3"/>
    <property type="match status" value="1"/>
</dbReference>
<evidence type="ECO:0000256" key="5">
    <source>
        <dbReference type="ARBA" id="ARBA00022847"/>
    </source>
</evidence>
<feature type="non-terminal residue" evidence="15">
    <location>
        <position position="520"/>
    </location>
</feature>
<keyword evidence="12" id="KW-0739">Sodium transport</keyword>
<dbReference type="InterPro" id="IPR052244">
    <property type="entry name" value="Choline_transporter"/>
</dbReference>
<feature type="transmembrane region" description="Helical" evidence="14">
    <location>
        <begin position="488"/>
        <end position="508"/>
    </location>
</feature>
<dbReference type="GO" id="GO:0005886">
    <property type="term" value="C:plasma membrane"/>
    <property type="evidence" value="ECO:0007669"/>
    <property type="project" value="TreeGrafter"/>
</dbReference>
<evidence type="ECO:0000256" key="7">
    <source>
        <dbReference type="ARBA" id="ARBA00022989"/>
    </source>
</evidence>
<protein>
    <submittedName>
        <fullName evidence="15">SC5A7 protein</fullName>
    </submittedName>
</protein>
<dbReference type="PANTHER" id="PTHR45897">
    <property type="entry name" value="HIGH-AFFINITY CHOLINE TRANSPORTER 1"/>
    <property type="match status" value="1"/>
</dbReference>
<dbReference type="AlphaFoldDB" id="A0A7L0JJY5"/>
<evidence type="ECO:0000256" key="8">
    <source>
        <dbReference type="ARBA" id="ARBA00023053"/>
    </source>
</evidence>
<evidence type="ECO:0000256" key="4">
    <source>
        <dbReference type="ARBA" id="ARBA00022692"/>
    </source>
</evidence>
<feature type="transmembrane region" description="Helical" evidence="14">
    <location>
        <begin position="440"/>
        <end position="456"/>
    </location>
</feature>
<accession>A0A7L0JJY5</accession>
<evidence type="ECO:0000256" key="1">
    <source>
        <dbReference type="ARBA" id="ARBA00004141"/>
    </source>
</evidence>
<dbReference type="Pfam" id="PF00474">
    <property type="entry name" value="SSF"/>
    <property type="match status" value="1"/>
</dbReference>
<evidence type="ECO:0000256" key="9">
    <source>
        <dbReference type="ARBA" id="ARBA00023065"/>
    </source>
</evidence>
<keyword evidence="11" id="KW-0325">Glycoprotein</keyword>
<feature type="transmembrane region" description="Helical" evidence="14">
    <location>
        <begin position="387"/>
        <end position="406"/>
    </location>
</feature>
<dbReference type="GO" id="GO:0008292">
    <property type="term" value="P:acetylcholine biosynthetic process"/>
    <property type="evidence" value="ECO:0007669"/>
    <property type="project" value="TreeGrafter"/>
</dbReference>
<feature type="transmembrane region" description="Helical" evidence="14">
    <location>
        <begin position="6"/>
        <end position="27"/>
    </location>
</feature>
<dbReference type="Gene3D" id="1.20.1730.10">
    <property type="entry name" value="Sodium/glucose cotransporter"/>
    <property type="match status" value="1"/>
</dbReference>
<dbReference type="CDD" id="cd11474">
    <property type="entry name" value="SLC5sbd_CHT"/>
    <property type="match status" value="1"/>
</dbReference>
<feature type="transmembrane region" description="Helical" evidence="14">
    <location>
        <begin position="189"/>
        <end position="214"/>
    </location>
</feature>
<reference evidence="15 16" key="1">
    <citation type="submission" date="2019-09" db="EMBL/GenBank/DDBJ databases">
        <title>Bird 10,000 Genomes (B10K) Project - Family phase.</title>
        <authorList>
            <person name="Zhang G."/>
        </authorList>
    </citation>
    <scope>NUCLEOTIDE SEQUENCE [LARGE SCALE GENOMIC DNA]</scope>
    <source>
        <strain evidence="15">B10K-DU-011-36</strain>
        <tissue evidence="15">Muscle</tissue>
    </source>
</reference>
<keyword evidence="9" id="KW-0406">Ion transport</keyword>
<feature type="transmembrane region" description="Helical" evidence="14">
    <location>
        <begin position="48"/>
        <end position="69"/>
    </location>
</feature>
<evidence type="ECO:0000256" key="11">
    <source>
        <dbReference type="ARBA" id="ARBA00023180"/>
    </source>
</evidence>
<dbReference type="PANTHER" id="PTHR45897:SF5">
    <property type="entry name" value="HIGH AFFINITY CHOLINE TRANSPORTER 1"/>
    <property type="match status" value="1"/>
</dbReference>
<keyword evidence="8" id="KW-0915">Sodium</keyword>
<keyword evidence="10 14" id="KW-0472">Membrane</keyword>
<comment type="similarity">
    <text evidence="2 13">Belongs to the sodium:solute symporter (SSF) (TC 2.A.21) family.</text>
</comment>
<keyword evidence="7 14" id="KW-1133">Transmembrane helix</keyword>
<evidence type="ECO:0000313" key="15">
    <source>
        <dbReference type="EMBL" id="NXK44916.1"/>
    </source>
</evidence>
<feature type="transmembrane region" description="Helical" evidence="14">
    <location>
        <begin position="81"/>
        <end position="103"/>
    </location>
</feature>
<gene>
    <name evidence="15" type="primary">Slc5a7_0</name>
    <name evidence="15" type="ORF">CHATOR_R10225</name>
</gene>
<feature type="non-terminal residue" evidence="15">
    <location>
        <position position="1"/>
    </location>
</feature>
<evidence type="ECO:0000256" key="14">
    <source>
        <dbReference type="SAM" id="Phobius"/>
    </source>
</evidence>
<evidence type="ECO:0000256" key="10">
    <source>
        <dbReference type="ARBA" id="ARBA00023136"/>
    </source>
</evidence>
<dbReference type="EMBL" id="VXAL01001519">
    <property type="protein sequence ID" value="NXK44916.1"/>
    <property type="molecule type" value="Genomic_DNA"/>
</dbReference>
<dbReference type="InterPro" id="IPR038377">
    <property type="entry name" value="Na/Glc_symporter_sf"/>
</dbReference>
<evidence type="ECO:0000313" key="16">
    <source>
        <dbReference type="Proteomes" id="UP000537522"/>
    </source>
</evidence>
<comment type="caution">
    <text evidence="15">The sequence shown here is derived from an EMBL/GenBank/DDBJ whole genome shotgun (WGS) entry which is preliminary data.</text>
</comment>
<keyword evidence="5" id="KW-0769">Symport</keyword>
<evidence type="ECO:0000256" key="6">
    <source>
        <dbReference type="ARBA" id="ARBA00022979"/>
    </source>
</evidence>
<evidence type="ECO:0000256" key="13">
    <source>
        <dbReference type="RuleBase" id="RU362091"/>
    </source>
</evidence>
<proteinExistence type="inferred from homology"/>
<keyword evidence="4 14" id="KW-0812">Transmembrane</keyword>
<dbReference type="Proteomes" id="UP000537522">
    <property type="component" value="Unassembled WGS sequence"/>
</dbReference>
<evidence type="ECO:0000256" key="3">
    <source>
        <dbReference type="ARBA" id="ARBA00022448"/>
    </source>
</evidence>
<sequence length="520" mass="56850">MALNIPGLVSLTVFFTFTLATGIWASWKSKKDQNNRNPTEMAIVGGRNINVCIGLFTATATWVGGAYINGTAEIVYLPSKGLLWVQAPVGFALSLVIGGFFFVNPMRSKNYVTVMDPLQETYGSVMGSLLFIPLLLGEMFWFAAILASLGATMRVILDIGGSLSIIISACTVILYTLLGGLYSVAYTDVIQLVFITLSLASPMNFFWVCIPFAIVNSATESIYYTATHKYYQDPWIGKIEKQYLGRWLDDFFYLVLGSIPWQTYFQRVLSIASPGHARFISYLSGLWCFLMAIPSVLIGAVAASTDWNQTSYGLPSPLERGESAMILPFVLHHLCPPYVSIAGLGAIAAAAMSSADSALLSASSLFAHNIYRKILRKKATEREVLRAMRTSMLLFGAGAAGLAFYSNSVYDLWFLSGELVYALLFPQLCCALFAPSTNTYGSAAGFLVGFLLRLLAGEPALKIPPVIRYPACSLVNGTYMQLFPYKTFTVLLSLGTIIAVSCLAAVLFQKNLLPRRWDVC</sequence>
<keyword evidence="6" id="KW-0530">Neurotransmitter biosynthesis</keyword>
<name>A0A7L0JJY5_CHATO</name>
<comment type="subcellular location">
    <subcellularLocation>
        <location evidence="1">Membrane</location>
        <topology evidence="1">Multi-pass membrane protein</topology>
    </subcellularLocation>
</comment>
<feature type="transmembrane region" description="Helical" evidence="14">
    <location>
        <begin position="155"/>
        <end position="177"/>
    </location>
</feature>
<feature type="transmembrane region" description="Helical" evidence="14">
    <location>
        <begin position="281"/>
        <end position="303"/>
    </location>
</feature>
<dbReference type="GO" id="GO:0005307">
    <property type="term" value="F:choline:sodium symporter activity"/>
    <property type="evidence" value="ECO:0007669"/>
    <property type="project" value="TreeGrafter"/>
</dbReference>